<accession>A0A146JZL8</accession>
<feature type="non-terminal residue" evidence="2">
    <location>
        <position position="1"/>
    </location>
</feature>
<feature type="coiled-coil region" evidence="1">
    <location>
        <begin position="1"/>
        <end position="91"/>
    </location>
</feature>
<reference evidence="2" key="1">
    <citation type="submission" date="2015-07" db="EMBL/GenBank/DDBJ databases">
        <title>Adaptation to a free-living lifestyle via gene acquisitions in the diplomonad Trepomonas sp. PC1.</title>
        <authorList>
            <person name="Xu F."/>
            <person name="Jerlstrom-Hultqvist J."/>
            <person name="Kolisko M."/>
            <person name="Simpson A.G.B."/>
            <person name="Roger A.J."/>
            <person name="Svard S.G."/>
            <person name="Andersson J.O."/>
        </authorList>
    </citation>
    <scope>NUCLEOTIDE SEQUENCE</scope>
    <source>
        <strain evidence="2">PC1</strain>
    </source>
</reference>
<sequence length="346" mass="40387">IEALEKTIQQLLQTKQANEAKINQLQQSLSEIQDKFTQLEQQLQTQSSDSELKQQKILLLTRENCDLQSNLDIAQGELRKSNTILEKLNADLQKQCVTITQQYAKIAEQQEEMYHLVIDLNAQQKQIDDQNTIITTKEQIQSQQANVIQQLQIQHQDQLQEQTQLVTQLKQHKLTLKTKNLLIAQLKRQIQFLQSEVALQQKLSQNPFFETKQFVALAEQQISDLFDLGFKLKMRRDCLQKLKSELIQQENTLKECQSKTQSQNRIFETQMQQIDDQMLHDRLCQSYCCLQKCNSQLMEVNLSESKQIIEKIGEIEALKEENLNTGKNNLNNLKHKIAEQRLNQSQ</sequence>
<evidence type="ECO:0000313" key="2">
    <source>
        <dbReference type="EMBL" id="JAP88974.1"/>
    </source>
</evidence>
<feature type="coiled-coil region" evidence="1">
    <location>
        <begin position="169"/>
        <end position="203"/>
    </location>
</feature>
<feature type="non-terminal residue" evidence="2">
    <location>
        <position position="346"/>
    </location>
</feature>
<gene>
    <name evidence="2" type="ORF">TPC1_31531</name>
</gene>
<dbReference type="AlphaFoldDB" id="A0A146JZL8"/>
<protein>
    <submittedName>
        <fullName evidence="2">Uncharacterized protein</fullName>
    </submittedName>
</protein>
<name>A0A146JZL8_9EUKA</name>
<proteinExistence type="predicted"/>
<evidence type="ECO:0000256" key="1">
    <source>
        <dbReference type="SAM" id="Coils"/>
    </source>
</evidence>
<keyword evidence="1" id="KW-0175">Coiled coil</keyword>
<dbReference type="EMBL" id="GDID01007632">
    <property type="protein sequence ID" value="JAP88974.1"/>
    <property type="molecule type" value="Transcribed_RNA"/>
</dbReference>
<organism evidence="2">
    <name type="scientific">Trepomonas sp. PC1</name>
    <dbReference type="NCBI Taxonomy" id="1076344"/>
    <lineage>
        <taxon>Eukaryota</taxon>
        <taxon>Metamonada</taxon>
        <taxon>Diplomonadida</taxon>
        <taxon>Hexamitidae</taxon>
        <taxon>Hexamitinae</taxon>
        <taxon>Trepomonas</taxon>
    </lineage>
</organism>